<accession>A0ACB7FC09</accession>
<keyword evidence="2" id="KW-1185">Reference proteome</keyword>
<protein>
    <submittedName>
        <fullName evidence="1">Uncharacterized protein</fullName>
    </submittedName>
</protein>
<proteinExistence type="predicted"/>
<gene>
    <name evidence="1" type="ORF">GBF38_004001</name>
</gene>
<comment type="caution">
    <text evidence="1">The sequence shown here is derived from an EMBL/GenBank/DDBJ whole genome shotgun (WGS) entry which is preliminary data.</text>
</comment>
<evidence type="ECO:0000313" key="2">
    <source>
        <dbReference type="Proteomes" id="UP000805704"/>
    </source>
</evidence>
<name>A0ACB7FC09_NIBAL</name>
<sequence length="128" mass="14497">MEGRGKESSPWTPPVVTLILSRSRVGWDNKTFTAIKCIKPLALRPVKVSEDEAVQELSRPHRSNSKEQLSEIIHACFPGGQAQMCSVQRFAQRKITFHACANVTRQVKRSENRQVVFTNENTPNRKPP</sequence>
<dbReference type="EMBL" id="CM024801">
    <property type="protein sequence ID" value="KAG8011709.1"/>
    <property type="molecule type" value="Genomic_DNA"/>
</dbReference>
<reference evidence="1" key="1">
    <citation type="submission" date="2020-04" db="EMBL/GenBank/DDBJ databases">
        <title>A chromosome-scale assembly and high-density genetic map of the yellow drum (Nibea albiflora) genome.</title>
        <authorList>
            <person name="Xu D."/>
            <person name="Zhang W."/>
            <person name="Chen R."/>
            <person name="Tan P."/>
            <person name="Wang L."/>
            <person name="Song H."/>
            <person name="Tian L."/>
            <person name="Zhu Q."/>
            <person name="Wang B."/>
        </authorList>
    </citation>
    <scope>NUCLEOTIDE SEQUENCE</scope>
    <source>
        <strain evidence="1">ZJHYS-2018</strain>
    </source>
</reference>
<organism evidence="1 2">
    <name type="scientific">Nibea albiflora</name>
    <name type="common">Yellow drum</name>
    <name type="synonym">Corvina albiflora</name>
    <dbReference type="NCBI Taxonomy" id="240163"/>
    <lineage>
        <taxon>Eukaryota</taxon>
        <taxon>Metazoa</taxon>
        <taxon>Chordata</taxon>
        <taxon>Craniata</taxon>
        <taxon>Vertebrata</taxon>
        <taxon>Euteleostomi</taxon>
        <taxon>Actinopterygii</taxon>
        <taxon>Neopterygii</taxon>
        <taxon>Teleostei</taxon>
        <taxon>Neoteleostei</taxon>
        <taxon>Acanthomorphata</taxon>
        <taxon>Eupercaria</taxon>
        <taxon>Sciaenidae</taxon>
        <taxon>Nibea</taxon>
    </lineage>
</organism>
<dbReference type="Proteomes" id="UP000805704">
    <property type="component" value="Chromosome 13"/>
</dbReference>
<evidence type="ECO:0000313" key="1">
    <source>
        <dbReference type="EMBL" id="KAG8011709.1"/>
    </source>
</evidence>